<dbReference type="Proteomes" id="UP000182241">
    <property type="component" value="Unassembled WGS sequence"/>
</dbReference>
<dbReference type="InterPro" id="IPR000160">
    <property type="entry name" value="GGDEF_dom"/>
</dbReference>
<protein>
    <submittedName>
        <fullName evidence="5">PAS domain S-box-containing protein/diguanylate cyclase (GGDEF) domain-containing protein</fullName>
    </submittedName>
</protein>
<dbReference type="SMART" id="SM00267">
    <property type="entry name" value="GGDEF"/>
    <property type="match status" value="1"/>
</dbReference>
<dbReference type="InterPro" id="IPR000700">
    <property type="entry name" value="PAS-assoc_C"/>
</dbReference>
<dbReference type="Gene3D" id="3.30.70.270">
    <property type="match status" value="1"/>
</dbReference>
<accession>A0A1H4QRY6</accession>
<dbReference type="Pfam" id="PF08447">
    <property type="entry name" value="PAS_3"/>
    <property type="match status" value="1"/>
</dbReference>
<feature type="compositionally biased region" description="Basic and acidic residues" evidence="1">
    <location>
        <begin position="14"/>
        <end position="23"/>
    </location>
</feature>
<dbReference type="PROSITE" id="PS50113">
    <property type="entry name" value="PAC"/>
    <property type="match status" value="1"/>
</dbReference>
<dbReference type="AlphaFoldDB" id="A0A1H4QRY6"/>
<dbReference type="Gene3D" id="3.30.450.20">
    <property type="entry name" value="PAS domain"/>
    <property type="match status" value="2"/>
</dbReference>
<dbReference type="Pfam" id="PF00990">
    <property type="entry name" value="GGDEF"/>
    <property type="match status" value="1"/>
</dbReference>
<dbReference type="Pfam" id="PF08448">
    <property type="entry name" value="PAS_4"/>
    <property type="match status" value="1"/>
</dbReference>
<dbReference type="InterPro" id="IPR052155">
    <property type="entry name" value="Biofilm_reg_signaling"/>
</dbReference>
<organism evidence="5 6">
    <name type="scientific">Tsukamurella tyrosinosolvens</name>
    <dbReference type="NCBI Taxonomy" id="57704"/>
    <lineage>
        <taxon>Bacteria</taxon>
        <taxon>Bacillati</taxon>
        <taxon>Actinomycetota</taxon>
        <taxon>Actinomycetes</taxon>
        <taxon>Mycobacteriales</taxon>
        <taxon>Tsukamurellaceae</taxon>
        <taxon>Tsukamurella</taxon>
    </lineage>
</organism>
<proteinExistence type="predicted"/>
<evidence type="ECO:0000259" key="2">
    <source>
        <dbReference type="PROSITE" id="PS50112"/>
    </source>
</evidence>
<feature type="domain" description="PAC" evidence="3">
    <location>
        <begin position="117"/>
        <end position="170"/>
    </location>
</feature>
<dbReference type="SMART" id="SM00091">
    <property type="entry name" value="PAS"/>
    <property type="match status" value="2"/>
</dbReference>
<dbReference type="EMBL" id="FNSA01000003">
    <property type="protein sequence ID" value="SEC22450.1"/>
    <property type="molecule type" value="Genomic_DNA"/>
</dbReference>
<evidence type="ECO:0000256" key="1">
    <source>
        <dbReference type="SAM" id="MobiDB-lite"/>
    </source>
</evidence>
<evidence type="ECO:0000313" key="5">
    <source>
        <dbReference type="EMBL" id="SEC22450.1"/>
    </source>
</evidence>
<dbReference type="SUPFAM" id="SSF55073">
    <property type="entry name" value="Nucleotide cyclase"/>
    <property type="match status" value="1"/>
</dbReference>
<name>A0A1H4QRY6_TSUTY</name>
<evidence type="ECO:0000259" key="4">
    <source>
        <dbReference type="PROSITE" id="PS50887"/>
    </source>
</evidence>
<dbReference type="PANTHER" id="PTHR44757">
    <property type="entry name" value="DIGUANYLATE CYCLASE DGCP"/>
    <property type="match status" value="1"/>
</dbReference>
<dbReference type="PROSITE" id="PS50112">
    <property type="entry name" value="PAS"/>
    <property type="match status" value="1"/>
</dbReference>
<dbReference type="PANTHER" id="PTHR44757:SF2">
    <property type="entry name" value="BIOFILM ARCHITECTURE MAINTENANCE PROTEIN MBAA"/>
    <property type="match status" value="1"/>
</dbReference>
<feature type="domain" description="PAS" evidence="2">
    <location>
        <begin position="46"/>
        <end position="116"/>
    </location>
</feature>
<dbReference type="STRING" id="57704.SAMN04489793_1831"/>
<dbReference type="CDD" id="cd00130">
    <property type="entry name" value="PAS"/>
    <property type="match status" value="2"/>
</dbReference>
<dbReference type="InterPro" id="IPR000014">
    <property type="entry name" value="PAS"/>
</dbReference>
<feature type="region of interest" description="Disordered" evidence="1">
    <location>
        <begin position="1"/>
        <end position="23"/>
    </location>
</feature>
<dbReference type="OrthoDB" id="9151676at2"/>
<keyword evidence="6" id="KW-1185">Reference proteome</keyword>
<sequence length="469" mass="50339">MTSDATPAPGTGDPAERTRESADEVHRLRAMANALNSAVADGAGEPLRMLQAVADAAPDLVFVKDLQGRYVFLNAAAARVKGAPVPDVLGRDDTNFFDPEFAARLMATDREIMTSGVAREVEEKPVVEGELRTFLSLKAPYRDAAGTVIGMIGISRDITEARRAAAELARAEARWQFAITSAGDGIWDWDLATGSVFYSPQWKAMLGYAGRESEVGDRTAEWERRVHPADLNDALSRVNRHLRGLSDEFSFEHRMRTRAGTWISVLARGRVIERAADGAPLRLVGMQTDITRQVADRRRAERQAVEAGRLAEIDDLTGIANRRGFGRALDLALRAAAEEGGLVHLALIDVDGFKRYNDTHGHTAGDDVLRAVAAAIAAVPERPGEVAARYGGDELALLLVGDRDLVAVLEAVRGVVLELGLVRDGFPVTVSIGGVSATAATTAAGLLLHGADRRLYRAKAGGRNRVVAG</sequence>
<dbReference type="CDD" id="cd01949">
    <property type="entry name" value="GGDEF"/>
    <property type="match status" value="1"/>
</dbReference>
<dbReference type="NCBIfam" id="TIGR00254">
    <property type="entry name" value="GGDEF"/>
    <property type="match status" value="1"/>
</dbReference>
<dbReference type="SUPFAM" id="SSF55785">
    <property type="entry name" value="PYP-like sensor domain (PAS domain)"/>
    <property type="match status" value="2"/>
</dbReference>
<evidence type="ECO:0000313" key="6">
    <source>
        <dbReference type="Proteomes" id="UP000182241"/>
    </source>
</evidence>
<dbReference type="SMART" id="SM00086">
    <property type="entry name" value="PAC"/>
    <property type="match status" value="2"/>
</dbReference>
<evidence type="ECO:0000259" key="3">
    <source>
        <dbReference type="PROSITE" id="PS50113"/>
    </source>
</evidence>
<gene>
    <name evidence="5" type="ORF">SAMN04489793_1831</name>
</gene>
<dbReference type="RefSeq" id="WP_068742572.1">
    <property type="nucleotide sequence ID" value="NZ_CBDRGN010000001.1"/>
</dbReference>
<feature type="domain" description="GGDEF" evidence="4">
    <location>
        <begin position="341"/>
        <end position="469"/>
    </location>
</feature>
<dbReference type="PROSITE" id="PS50887">
    <property type="entry name" value="GGDEF"/>
    <property type="match status" value="1"/>
</dbReference>
<dbReference type="NCBIfam" id="TIGR00229">
    <property type="entry name" value="sensory_box"/>
    <property type="match status" value="2"/>
</dbReference>
<dbReference type="InterPro" id="IPR029787">
    <property type="entry name" value="Nucleotide_cyclase"/>
</dbReference>
<dbReference type="InterPro" id="IPR013655">
    <property type="entry name" value="PAS_fold_3"/>
</dbReference>
<reference evidence="6" key="1">
    <citation type="submission" date="2016-10" db="EMBL/GenBank/DDBJ databases">
        <authorList>
            <person name="Varghese N."/>
            <person name="Submissions S."/>
        </authorList>
    </citation>
    <scope>NUCLEOTIDE SEQUENCE [LARGE SCALE GENOMIC DNA]</scope>
    <source>
        <strain evidence="6">DSM 44234</strain>
    </source>
</reference>
<dbReference type="InterPro" id="IPR013656">
    <property type="entry name" value="PAS_4"/>
</dbReference>
<dbReference type="InterPro" id="IPR001610">
    <property type="entry name" value="PAC"/>
</dbReference>
<dbReference type="InterPro" id="IPR043128">
    <property type="entry name" value="Rev_trsase/Diguanyl_cyclase"/>
</dbReference>
<dbReference type="InterPro" id="IPR035965">
    <property type="entry name" value="PAS-like_dom_sf"/>
</dbReference>